<dbReference type="Pfam" id="PF06980">
    <property type="entry name" value="DUF1302"/>
    <property type="match status" value="1"/>
</dbReference>
<evidence type="ECO:0000313" key="2">
    <source>
        <dbReference type="EMBL" id="MCX2981278.1"/>
    </source>
</evidence>
<evidence type="ECO:0008006" key="4">
    <source>
        <dbReference type="Google" id="ProtNLM"/>
    </source>
</evidence>
<dbReference type="RefSeq" id="WP_279245281.1">
    <property type="nucleotide sequence ID" value="NZ_SHNN01000002.1"/>
</dbReference>
<evidence type="ECO:0000256" key="1">
    <source>
        <dbReference type="SAM" id="SignalP"/>
    </source>
</evidence>
<feature type="signal peptide" evidence="1">
    <location>
        <begin position="1"/>
        <end position="21"/>
    </location>
</feature>
<dbReference type="EMBL" id="SHNN01000002">
    <property type="protein sequence ID" value="MCX2981278.1"/>
    <property type="molecule type" value="Genomic_DNA"/>
</dbReference>
<name>A0ABT3TG55_9GAMM</name>
<evidence type="ECO:0000313" key="3">
    <source>
        <dbReference type="Proteomes" id="UP001143362"/>
    </source>
</evidence>
<keyword evidence="3" id="KW-1185">Reference proteome</keyword>
<feature type="chain" id="PRO_5046154110" description="AMIN domain-containing protein" evidence="1">
    <location>
        <begin position="22"/>
        <end position="600"/>
    </location>
</feature>
<comment type="caution">
    <text evidence="2">The sequence shown here is derived from an EMBL/GenBank/DDBJ whole genome shotgun (WGS) entry which is preliminary data.</text>
</comment>
<gene>
    <name evidence="2" type="ORF">EYC98_10425</name>
</gene>
<organism evidence="2 3">
    <name type="scientific">Candidatus Litorirhabdus singularis</name>
    <dbReference type="NCBI Taxonomy" id="2518993"/>
    <lineage>
        <taxon>Bacteria</taxon>
        <taxon>Pseudomonadati</taxon>
        <taxon>Pseudomonadota</taxon>
        <taxon>Gammaproteobacteria</taxon>
        <taxon>Cellvibrionales</taxon>
        <taxon>Halieaceae</taxon>
        <taxon>Candidatus Litorirhabdus</taxon>
    </lineage>
</organism>
<proteinExistence type="predicted"/>
<sequence>MRYFKALLLIFGLSCSALSFGQVLEALRLSSAEEKTRLVLDLSALPSYSIDRTTDPAQLLIDIEATSLGDSIVLPELTGSALNNIALQTQDSAVHVILDLVQPELVIDDFLLGPHLLRGNRLVLDFYPARPTSIAPLAAPAVVVEKVPEKNQNVVTEVPSESSLPAESTDEIAARAPAKASWPFTFSGTWEQEWAGYTDDGDSQKFEATIEPRVDLELPSGASITTIFRVRLDTVGDIGPEASRPDNYSTINGPFYNDAHAELSLREMYLDAEWGDNFWRIGKQQVVWGQADGIKVLDVVNPQSYREFILDDFDDSRIPLTMLNLEIPLANDSTLQLLWIPDTTYHELAEADTPYFLTSPKLVPQPVPGLETRVDKANKPDDFLEDSEAGLRYSSFWGGWDVTLNYLYHYQDFPVLYQQLEKTATGVEMLITPEYERNHLFGGTLSNSIGTDLILRAEIAYNSDSFHVSSAIDEQGIGRSAEVSGVVGLDWQLTSSTLLSGQYFQSSLLDYEPSIQREESERNISAYLQQFFLNETLQFSGLLLYSTDTEDTWAQVKLKYMLQSNLEIWLGADVFSGDEEGLFGQFEDTDRILVGLEWGF</sequence>
<keyword evidence="1" id="KW-0732">Signal</keyword>
<dbReference type="Gene3D" id="2.60.40.3500">
    <property type="match status" value="1"/>
</dbReference>
<protein>
    <recommendedName>
        <fullName evidence="4">AMIN domain-containing protein</fullName>
    </recommendedName>
</protein>
<dbReference type="SUPFAM" id="SSF56935">
    <property type="entry name" value="Porins"/>
    <property type="match status" value="1"/>
</dbReference>
<dbReference type="InterPro" id="IPR010727">
    <property type="entry name" value="DUF1302"/>
</dbReference>
<reference evidence="2" key="1">
    <citation type="submission" date="2019-02" db="EMBL/GenBank/DDBJ databases">
        <authorList>
            <person name="Li S.-H."/>
        </authorList>
    </citation>
    <scope>NUCLEOTIDE SEQUENCE</scope>
    <source>
        <strain evidence="2">IMCC14734</strain>
    </source>
</reference>
<dbReference type="Proteomes" id="UP001143362">
    <property type="component" value="Unassembled WGS sequence"/>
</dbReference>
<accession>A0ABT3TG55</accession>